<feature type="non-terminal residue" evidence="1">
    <location>
        <position position="1"/>
    </location>
</feature>
<accession>X1QFK4</accession>
<dbReference type="EMBL" id="BARV01036036">
    <property type="protein sequence ID" value="GAI49820.1"/>
    <property type="molecule type" value="Genomic_DNA"/>
</dbReference>
<comment type="caution">
    <text evidence="1">The sequence shown here is derived from an EMBL/GenBank/DDBJ whole genome shotgun (WGS) entry which is preliminary data.</text>
</comment>
<dbReference type="NCBIfam" id="TIGR04131">
    <property type="entry name" value="Bac_Flav_CTERM"/>
    <property type="match status" value="1"/>
</dbReference>
<name>X1QFK4_9ZZZZ</name>
<dbReference type="Gene3D" id="2.60.40.10">
    <property type="entry name" value="Immunoglobulins"/>
    <property type="match status" value="1"/>
</dbReference>
<sequence>VNPLPIVDLGVDTSISAGTSIILNAGNPGATYIWAIDGVTTNDTIQTITVSEEGTYSVTVTDINGCENTGSIIITIEKPEFIIYNTFTPNGDGYNDTWRIKTIELYPGNTVEIYNRNGNLVYKNEKGETIWEWDGKYYNDGIDLPASSYYYIINLKDGRMFTGVVTIIR</sequence>
<gene>
    <name evidence="1" type="ORF">S06H3_56075</name>
</gene>
<dbReference type="InterPro" id="IPR035986">
    <property type="entry name" value="PKD_dom_sf"/>
</dbReference>
<organism evidence="1">
    <name type="scientific">marine sediment metagenome</name>
    <dbReference type="NCBI Taxonomy" id="412755"/>
    <lineage>
        <taxon>unclassified sequences</taxon>
        <taxon>metagenomes</taxon>
        <taxon>ecological metagenomes</taxon>
    </lineage>
</organism>
<dbReference type="SUPFAM" id="SSF49299">
    <property type="entry name" value="PKD domain"/>
    <property type="match status" value="1"/>
</dbReference>
<evidence type="ECO:0008006" key="2">
    <source>
        <dbReference type="Google" id="ProtNLM"/>
    </source>
</evidence>
<protein>
    <recommendedName>
        <fullName evidence="2">Ig-like domain-containing protein</fullName>
    </recommendedName>
</protein>
<dbReference type="AlphaFoldDB" id="X1QFK4"/>
<evidence type="ECO:0000313" key="1">
    <source>
        <dbReference type="EMBL" id="GAI49820.1"/>
    </source>
</evidence>
<dbReference type="InterPro" id="IPR013783">
    <property type="entry name" value="Ig-like_fold"/>
</dbReference>
<dbReference type="Pfam" id="PF13585">
    <property type="entry name" value="CHU_C"/>
    <property type="match status" value="1"/>
</dbReference>
<dbReference type="InterPro" id="IPR026341">
    <property type="entry name" value="T9SS_type_B"/>
</dbReference>
<proteinExistence type="predicted"/>
<reference evidence="1" key="1">
    <citation type="journal article" date="2014" name="Front. Microbiol.">
        <title>High frequency of phylogenetically diverse reductive dehalogenase-homologous genes in deep subseafloor sedimentary metagenomes.</title>
        <authorList>
            <person name="Kawai M."/>
            <person name="Futagami T."/>
            <person name="Toyoda A."/>
            <person name="Takaki Y."/>
            <person name="Nishi S."/>
            <person name="Hori S."/>
            <person name="Arai W."/>
            <person name="Tsubouchi T."/>
            <person name="Morono Y."/>
            <person name="Uchiyama I."/>
            <person name="Ito T."/>
            <person name="Fujiyama A."/>
            <person name="Inagaki F."/>
            <person name="Takami H."/>
        </authorList>
    </citation>
    <scope>NUCLEOTIDE SEQUENCE</scope>
    <source>
        <strain evidence="1">Expedition CK06-06</strain>
    </source>
</reference>